<gene>
    <name evidence="2" type="ORF">GPECTOR_5g40</name>
</gene>
<dbReference type="AlphaFoldDB" id="A0A150GWP4"/>
<name>A0A150GWP4_GONPE</name>
<dbReference type="Proteomes" id="UP000075714">
    <property type="component" value="Unassembled WGS sequence"/>
</dbReference>
<protein>
    <submittedName>
        <fullName evidence="2">Uncharacterized protein</fullName>
    </submittedName>
</protein>
<evidence type="ECO:0000313" key="3">
    <source>
        <dbReference type="Proteomes" id="UP000075714"/>
    </source>
</evidence>
<reference evidence="3" key="1">
    <citation type="journal article" date="2016" name="Nat. Commun.">
        <title>The Gonium pectorale genome demonstrates co-option of cell cycle regulation during the evolution of multicellularity.</title>
        <authorList>
            <person name="Hanschen E.R."/>
            <person name="Marriage T.N."/>
            <person name="Ferris P.J."/>
            <person name="Hamaji T."/>
            <person name="Toyoda A."/>
            <person name="Fujiyama A."/>
            <person name="Neme R."/>
            <person name="Noguchi H."/>
            <person name="Minakuchi Y."/>
            <person name="Suzuki M."/>
            <person name="Kawai-Toyooka H."/>
            <person name="Smith D.R."/>
            <person name="Sparks H."/>
            <person name="Anderson J."/>
            <person name="Bakaric R."/>
            <person name="Luria V."/>
            <person name="Karger A."/>
            <person name="Kirschner M.W."/>
            <person name="Durand P.M."/>
            <person name="Michod R.E."/>
            <person name="Nozaki H."/>
            <person name="Olson B.J."/>
        </authorList>
    </citation>
    <scope>NUCLEOTIDE SEQUENCE [LARGE SCALE GENOMIC DNA]</scope>
    <source>
        <strain evidence="3">NIES-2863</strain>
    </source>
</reference>
<accession>A0A150GWP4</accession>
<sequence>MFKTAVLEFLKLGGTVYEALIHALSPSATSAAATPKLDLRVSDLASELLTAVLGAEALASTAGAGPEPAAASGAAGPAPGAAGAEEQWSQEQQLLLQLQALARDLIRASLLLALRVKSAEPPRHLSLGYVLGDDEPPVKIEG</sequence>
<dbReference type="EMBL" id="LSYV01000006">
    <property type="protein sequence ID" value="KXZ54316.1"/>
    <property type="molecule type" value="Genomic_DNA"/>
</dbReference>
<organism evidence="2 3">
    <name type="scientific">Gonium pectorale</name>
    <name type="common">Green alga</name>
    <dbReference type="NCBI Taxonomy" id="33097"/>
    <lineage>
        <taxon>Eukaryota</taxon>
        <taxon>Viridiplantae</taxon>
        <taxon>Chlorophyta</taxon>
        <taxon>core chlorophytes</taxon>
        <taxon>Chlorophyceae</taxon>
        <taxon>CS clade</taxon>
        <taxon>Chlamydomonadales</taxon>
        <taxon>Volvocaceae</taxon>
        <taxon>Gonium</taxon>
    </lineage>
</organism>
<comment type="caution">
    <text evidence="2">The sequence shown here is derived from an EMBL/GenBank/DDBJ whole genome shotgun (WGS) entry which is preliminary data.</text>
</comment>
<evidence type="ECO:0000256" key="1">
    <source>
        <dbReference type="SAM" id="MobiDB-lite"/>
    </source>
</evidence>
<evidence type="ECO:0000313" key="2">
    <source>
        <dbReference type="EMBL" id="KXZ54316.1"/>
    </source>
</evidence>
<feature type="region of interest" description="Disordered" evidence="1">
    <location>
        <begin position="63"/>
        <end position="86"/>
    </location>
</feature>
<keyword evidence="3" id="KW-1185">Reference proteome</keyword>
<proteinExistence type="predicted"/>